<protein>
    <submittedName>
        <fullName evidence="2">Uncharacterized protein</fullName>
    </submittedName>
</protein>
<comment type="caution">
    <text evidence="2">The sequence shown here is derived from an EMBL/GenBank/DDBJ whole genome shotgun (WGS) entry which is preliminary data.</text>
</comment>
<dbReference type="STRING" id="797473.HMPREF9080_00410"/>
<dbReference type="AlphaFoldDB" id="G9ZCD3"/>
<dbReference type="HOGENOM" id="CLU_3248984_0_0_6"/>
<organism evidence="2 3">
    <name type="scientific">Cardiobacterium valvarum F0432</name>
    <dbReference type="NCBI Taxonomy" id="797473"/>
    <lineage>
        <taxon>Bacteria</taxon>
        <taxon>Pseudomonadati</taxon>
        <taxon>Pseudomonadota</taxon>
        <taxon>Gammaproteobacteria</taxon>
        <taxon>Cardiobacteriales</taxon>
        <taxon>Cardiobacteriaceae</taxon>
        <taxon>Cardiobacterium</taxon>
    </lineage>
</organism>
<dbReference type="Proteomes" id="UP000004750">
    <property type="component" value="Unassembled WGS sequence"/>
</dbReference>
<sequence length="42" mass="4423">MIITSTQDFKLQQASKDAQTETSSPGRINTACLASPESPATP</sequence>
<evidence type="ECO:0000256" key="1">
    <source>
        <dbReference type="SAM" id="MobiDB-lite"/>
    </source>
</evidence>
<feature type="region of interest" description="Disordered" evidence="1">
    <location>
        <begin position="1"/>
        <end position="42"/>
    </location>
</feature>
<proteinExistence type="predicted"/>
<accession>G9ZCD3</accession>
<dbReference type="RefSeq" id="WP_006984436.1">
    <property type="nucleotide sequence ID" value="NZ_JH417892.1"/>
</dbReference>
<evidence type="ECO:0000313" key="3">
    <source>
        <dbReference type="Proteomes" id="UP000004750"/>
    </source>
</evidence>
<feature type="compositionally biased region" description="Polar residues" evidence="1">
    <location>
        <begin position="1"/>
        <end position="27"/>
    </location>
</feature>
<evidence type="ECO:0000313" key="2">
    <source>
        <dbReference type="EMBL" id="EHM55748.1"/>
    </source>
</evidence>
<gene>
    <name evidence="2" type="ORF">HMPREF9080_00410</name>
</gene>
<reference evidence="2 3" key="1">
    <citation type="submission" date="2011-08" db="EMBL/GenBank/DDBJ databases">
        <authorList>
            <person name="Weinstock G."/>
            <person name="Sodergren E."/>
            <person name="Clifton S."/>
            <person name="Fulton L."/>
            <person name="Fulton B."/>
            <person name="Courtney L."/>
            <person name="Fronick C."/>
            <person name="Harrison M."/>
            <person name="Strong C."/>
            <person name="Farmer C."/>
            <person name="Delahaunty K."/>
            <person name="Markovic C."/>
            <person name="Hall O."/>
            <person name="Minx P."/>
            <person name="Tomlinson C."/>
            <person name="Mitreva M."/>
            <person name="Hou S."/>
            <person name="Chen J."/>
            <person name="Wollam A."/>
            <person name="Pepin K.H."/>
            <person name="Johnson M."/>
            <person name="Bhonagiri V."/>
            <person name="Zhang X."/>
            <person name="Suruliraj S."/>
            <person name="Warren W."/>
            <person name="Chinwalla A."/>
            <person name="Mardis E.R."/>
            <person name="Wilson R.K."/>
        </authorList>
    </citation>
    <scope>NUCLEOTIDE SEQUENCE [LARGE SCALE GENOMIC DNA]</scope>
    <source>
        <strain evidence="2 3">F0432</strain>
    </source>
</reference>
<name>G9ZCD3_9GAMM</name>
<dbReference type="EMBL" id="AGCM01000022">
    <property type="protein sequence ID" value="EHM55748.1"/>
    <property type="molecule type" value="Genomic_DNA"/>
</dbReference>